<evidence type="ECO:0000313" key="3">
    <source>
        <dbReference type="EMBL" id="OWK32445.1"/>
    </source>
</evidence>
<dbReference type="InterPro" id="IPR036514">
    <property type="entry name" value="SGNH_hydro_sf"/>
</dbReference>
<dbReference type="AlphaFoldDB" id="A0A245ZRR7"/>
<evidence type="ECO:0000256" key="1">
    <source>
        <dbReference type="SAM" id="SignalP"/>
    </source>
</evidence>
<proteinExistence type="predicted"/>
<gene>
    <name evidence="3" type="ORF">SPMU_07750</name>
</gene>
<dbReference type="InterPro" id="IPR013830">
    <property type="entry name" value="SGNH_hydro"/>
</dbReference>
<feature type="domain" description="SGNH hydrolase-type esterase" evidence="2">
    <location>
        <begin position="43"/>
        <end position="205"/>
    </location>
</feature>
<dbReference type="EMBL" id="NBBJ01000001">
    <property type="protein sequence ID" value="OWK32445.1"/>
    <property type="molecule type" value="Genomic_DNA"/>
</dbReference>
<keyword evidence="3" id="KW-0378">Hydrolase</keyword>
<comment type="caution">
    <text evidence="3">The sequence shown here is derived from an EMBL/GenBank/DDBJ whole genome shotgun (WGS) entry which is preliminary data.</text>
</comment>
<dbReference type="SUPFAM" id="SSF52266">
    <property type="entry name" value="SGNH hydrolase"/>
    <property type="match status" value="1"/>
</dbReference>
<reference evidence="3 4" key="1">
    <citation type="submission" date="2017-03" db="EMBL/GenBank/DDBJ databases">
        <title>Genome sequence of Sphingomonas mucosissima DSM 17494.</title>
        <authorList>
            <person name="Poehlein A."/>
            <person name="Wuebbeler J.H."/>
            <person name="Steinbuechel A."/>
            <person name="Daniel R."/>
        </authorList>
    </citation>
    <scope>NUCLEOTIDE SEQUENCE [LARGE SCALE GENOMIC DNA]</scope>
    <source>
        <strain evidence="3 4">DSM 17494</strain>
    </source>
</reference>
<dbReference type="PANTHER" id="PTHR30383:SF24">
    <property type="entry name" value="THIOESTERASE 1_PROTEASE 1_LYSOPHOSPHOLIPASE L1"/>
    <property type="match status" value="1"/>
</dbReference>
<dbReference type="RefSeq" id="WP_088333143.1">
    <property type="nucleotide sequence ID" value="NZ_NBBJ01000001.1"/>
</dbReference>
<dbReference type="GO" id="GO:0004622">
    <property type="term" value="F:phosphatidylcholine lysophospholipase activity"/>
    <property type="evidence" value="ECO:0007669"/>
    <property type="project" value="TreeGrafter"/>
</dbReference>
<evidence type="ECO:0000259" key="2">
    <source>
        <dbReference type="Pfam" id="PF13472"/>
    </source>
</evidence>
<accession>A0A245ZRR7</accession>
<name>A0A245ZRR7_9SPHN</name>
<feature type="signal peptide" evidence="1">
    <location>
        <begin position="1"/>
        <end position="30"/>
    </location>
</feature>
<evidence type="ECO:0000313" key="4">
    <source>
        <dbReference type="Proteomes" id="UP000197783"/>
    </source>
</evidence>
<keyword evidence="4" id="KW-1185">Reference proteome</keyword>
<dbReference type="EC" id="3.1.1.2" evidence="3"/>
<dbReference type="CDD" id="cd01822">
    <property type="entry name" value="Lysophospholipase_L1_like"/>
    <property type="match status" value="1"/>
</dbReference>
<dbReference type="PANTHER" id="PTHR30383">
    <property type="entry name" value="THIOESTERASE 1/PROTEASE 1/LYSOPHOSPHOLIPASE L1"/>
    <property type="match status" value="1"/>
</dbReference>
<dbReference type="Pfam" id="PF13472">
    <property type="entry name" value="Lipase_GDSL_2"/>
    <property type="match status" value="1"/>
</dbReference>
<organism evidence="3 4">
    <name type="scientific">Sphingomonas mucosissima</name>
    <dbReference type="NCBI Taxonomy" id="370959"/>
    <lineage>
        <taxon>Bacteria</taxon>
        <taxon>Pseudomonadati</taxon>
        <taxon>Pseudomonadota</taxon>
        <taxon>Alphaproteobacteria</taxon>
        <taxon>Sphingomonadales</taxon>
        <taxon>Sphingomonadaceae</taxon>
        <taxon>Sphingomonas</taxon>
    </lineage>
</organism>
<dbReference type="OrthoDB" id="9786188at2"/>
<protein>
    <submittedName>
        <fullName evidence="3">Arylesterase</fullName>
        <ecNumber evidence="3">3.1.1.2</ecNumber>
    </submittedName>
</protein>
<dbReference type="InterPro" id="IPR051532">
    <property type="entry name" value="Ester_Hydrolysis_Enzymes"/>
</dbReference>
<dbReference type="Proteomes" id="UP000197783">
    <property type="component" value="Unassembled WGS sequence"/>
</dbReference>
<keyword evidence="1" id="KW-0732">Signal</keyword>
<sequence>MLSQTRRYRVIGAAVQLLLALLLGVGPAWAQAPAGKQAPLIWAFGDSLTAGHGLPPAQGFPVRLQAALRRTGIAATVRNGGIAGDTSAQGRARLAWGLRGLGRKPDLVIVELGANDMLRGMPPSATEKNLDLVLRELKRRDIRVLFVGMRAAPNLGAAYQTNFEGLYPRLAQRHQVPLYPFFLEGVAGNQALFQADGRHPNARGVDIIVRRILPAVRDALRTR</sequence>
<dbReference type="Gene3D" id="3.40.50.1110">
    <property type="entry name" value="SGNH hydrolase"/>
    <property type="match status" value="1"/>
</dbReference>
<feature type="chain" id="PRO_5012354208" evidence="1">
    <location>
        <begin position="31"/>
        <end position="223"/>
    </location>
</feature>
<dbReference type="GO" id="GO:0004064">
    <property type="term" value="F:arylesterase activity"/>
    <property type="evidence" value="ECO:0007669"/>
    <property type="project" value="UniProtKB-EC"/>
</dbReference>